<evidence type="ECO:0000256" key="1">
    <source>
        <dbReference type="ARBA" id="ARBA00022614"/>
    </source>
</evidence>
<name>A0ABD2N8C9_9CUCU</name>
<dbReference type="PROSITE" id="PS51450">
    <property type="entry name" value="LRR"/>
    <property type="match status" value="2"/>
</dbReference>
<keyword evidence="2" id="KW-0677">Repeat</keyword>
<dbReference type="InterPro" id="IPR050541">
    <property type="entry name" value="LRR_TM_domain-containing"/>
</dbReference>
<dbReference type="EMBL" id="JABFTP020000083">
    <property type="protein sequence ID" value="KAL3275010.1"/>
    <property type="molecule type" value="Genomic_DNA"/>
</dbReference>
<dbReference type="SUPFAM" id="SSF52047">
    <property type="entry name" value="RNI-like"/>
    <property type="match status" value="1"/>
</dbReference>
<dbReference type="PANTHER" id="PTHR24369">
    <property type="entry name" value="ANTIGEN BSP, PUTATIVE-RELATED"/>
    <property type="match status" value="1"/>
</dbReference>
<comment type="caution">
    <text evidence="4">The sequence shown here is derived from an EMBL/GenBank/DDBJ whole genome shotgun (WGS) entry which is preliminary data.</text>
</comment>
<dbReference type="InterPro" id="IPR003591">
    <property type="entry name" value="Leu-rich_rpt_typical-subtyp"/>
</dbReference>
<protein>
    <submittedName>
        <fullName evidence="4">Uncharacterized protein</fullName>
    </submittedName>
</protein>
<evidence type="ECO:0000313" key="5">
    <source>
        <dbReference type="Proteomes" id="UP001516400"/>
    </source>
</evidence>
<feature type="signal peptide" evidence="3">
    <location>
        <begin position="1"/>
        <end position="20"/>
    </location>
</feature>
<dbReference type="AlphaFoldDB" id="A0ABD2N8C9"/>
<feature type="chain" id="PRO_5044762145" evidence="3">
    <location>
        <begin position="21"/>
        <end position="279"/>
    </location>
</feature>
<gene>
    <name evidence="4" type="ORF">HHI36_019782</name>
</gene>
<keyword evidence="5" id="KW-1185">Reference proteome</keyword>
<evidence type="ECO:0000313" key="4">
    <source>
        <dbReference type="EMBL" id="KAL3275010.1"/>
    </source>
</evidence>
<dbReference type="Pfam" id="PF13855">
    <property type="entry name" value="LRR_8"/>
    <property type="match status" value="1"/>
</dbReference>
<keyword evidence="1" id="KW-0433">Leucine-rich repeat</keyword>
<proteinExistence type="predicted"/>
<sequence>MNNSRTLFLLAACFLNFIKADEPAHPHLHKEVRIVGYHGPTDKHIFKLFRGAEILEMIDCNITTSPSELYSNLPRLKKLHLENNTYHDVDYETVMHGAHSLEEFYFINIKMKRIHIATLGQLPKLRICVIRGLKSPAKTLDANILNGTVLEEFEFSNNVLETIDNLAFNGLSKLEKLNLADNKLKSISKEALTPLKNLKVLNLKGNKIEKFSMNDLPELPNLEEINLSENPVNELKLDSIEKVAPKLRTLRIVETAISEAQVKELKDKTKTEIIDKGEK</sequence>
<dbReference type="SMART" id="SM00369">
    <property type="entry name" value="LRR_TYP"/>
    <property type="match status" value="4"/>
</dbReference>
<dbReference type="Gene3D" id="3.80.10.10">
    <property type="entry name" value="Ribonuclease Inhibitor"/>
    <property type="match status" value="1"/>
</dbReference>
<keyword evidence="3" id="KW-0732">Signal</keyword>
<dbReference type="InterPro" id="IPR032675">
    <property type="entry name" value="LRR_dom_sf"/>
</dbReference>
<evidence type="ECO:0000256" key="2">
    <source>
        <dbReference type="ARBA" id="ARBA00022737"/>
    </source>
</evidence>
<dbReference type="Proteomes" id="UP001516400">
    <property type="component" value="Unassembled WGS sequence"/>
</dbReference>
<organism evidence="4 5">
    <name type="scientific">Cryptolaemus montrouzieri</name>
    <dbReference type="NCBI Taxonomy" id="559131"/>
    <lineage>
        <taxon>Eukaryota</taxon>
        <taxon>Metazoa</taxon>
        <taxon>Ecdysozoa</taxon>
        <taxon>Arthropoda</taxon>
        <taxon>Hexapoda</taxon>
        <taxon>Insecta</taxon>
        <taxon>Pterygota</taxon>
        <taxon>Neoptera</taxon>
        <taxon>Endopterygota</taxon>
        <taxon>Coleoptera</taxon>
        <taxon>Polyphaga</taxon>
        <taxon>Cucujiformia</taxon>
        <taxon>Coccinelloidea</taxon>
        <taxon>Coccinellidae</taxon>
        <taxon>Scymninae</taxon>
        <taxon>Scymnini</taxon>
        <taxon>Cryptolaemus</taxon>
    </lineage>
</organism>
<evidence type="ECO:0000256" key="3">
    <source>
        <dbReference type="SAM" id="SignalP"/>
    </source>
</evidence>
<reference evidence="4 5" key="1">
    <citation type="journal article" date="2021" name="BMC Biol.">
        <title>Horizontally acquired antibacterial genes associated with adaptive radiation of ladybird beetles.</title>
        <authorList>
            <person name="Li H.S."/>
            <person name="Tang X.F."/>
            <person name="Huang Y.H."/>
            <person name="Xu Z.Y."/>
            <person name="Chen M.L."/>
            <person name="Du X.Y."/>
            <person name="Qiu B.Y."/>
            <person name="Chen P.T."/>
            <person name="Zhang W."/>
            <person name="Slipinski A."/>
            <person name="Escalona H.E."/>
            <person name="Waterhouse R.M."/>
            <person name="Zwick A."/>
            <person name="Pang H."/>
        </authorList>
    </citation>
    <scope>NUCLEOTIDE SEQUENCE [LARGE SCALE GENOMIC DNA]</scope>
    <source>
        <strain evidence="4">SYSU2018</strain>
    </source>
</reference>
<accession>A0ABD2N8C9</accession>
<dbReference type="PANTHER" id="PTHR24369:SF211">
    <property type="entry name" value="LEUCINE-RICH REPEAT-CONTAINING PROTEIN 15-LIKE"/>
    <property type="match status" value="1"/>
</dbReference>
<dbReference type="InterPro" id="IPR001611">
    <property type="entry name" value="Leu-rich_rpt"/>
</dbReference>